<dbReference type="AlphaFoldDB" id="A0A409VN42"/>
<keyword evidence="1 3" id="KW-0963">Cytoplasm</keyword>
<keyword evidence="3" id="KW-0813">Transport</keyword>
<comment type="caution">
    <text evidence="5">The sequence shown here is derived from an EMBL/GenBank/DDBJ whole genome shotgun (WGS) entry which is preliminary data.</text>
</comment>
<dbReference type="CDD" id="cd00780">
    <property type="entry name" value="NTF2"/>
    <property type="match status" value="1"/>
</dbReference>
<dbReference type="PROSITE" id="PS50177">
    <property type="entry name" value="NTF2_DOMAIN"/>
    <property type="match status" value="1"/>
</dbReference>
<dbReference type="InterPro" id="IPR018222">
    <property type="entry name" value="Nuclear_transport_factor_2_euk"/>
</dbReference>
<evidence type="ECO:0000313" key="5">
    <source>
        <dbReference type="EMBL" id="PPQ67657.1"/>
    </source>
</evidence>
<dbReference type="STRING" id="93625.A0A409VN42"/>
<dbReference type="InParanoid" id="A0A409VN42"/>
<keyword evidence="3" id="KW-0539">Nucleus</keyword>
<dbReference type="GO" id="GO:0051028">
    <property type="term" value="P:mRNA transport"/>
    <property type="evidence" value="ECO:0007669"/>
    <property type="project" value="UniProtKB-UniRule"/>
</dbReference>
<reference evidence="5 6" key="1">
    <citation type="journal article" date="2018" name="Evol. Lett.">
        <title>Horizontal gene cluster transfer increased hallucinogenic mushroom diversity.</title>
        <authorList>
            <person name="Reynolds H.T."/>
            <person name="Vijayakumar V."/>
            <person name="Gluck-Thaler E."/>
            <person name="Korotkin H.B."/>
            <person name="Matheny P.B."/>
            <person name="Slot J.C."/>
        </authorList>
    </citation>
    <scope>NUCLEOTIDE SEQUENCE [LARGE SCALE GENOMIC DNA]</scope>
    <source>
        <strain evidence="5 6">2631</strain>
    </source>
</reference>
<comment type="subcellular location">
    <subcellularLocation>
        <location evidence="3">Cytoplasm</location>
    </subcellularLocation>
    <subcellularLocation>
        <location evidence="3">Nucleus</location>
    </subcellularLocation>
</comment>
<dbReference type="Pfam" id="PF02136">
    <property type="entry name" value="NTF2"/>
    <property type="match status" value="1"/>
</dbReference>
<proteinExistence type="predicted"/>
<dbReference type="GO" id="GO:0005737">
    <property type="term" value="C:cytoplasm"/>
    <property type="evidence" value="ECO:0007669"/>
    <property type="project" value="UniProtKB-SubCell"/>
</dbReference>
<dbReference type="Gene3D" id="3.10.450.50">
    <property type="match status" value="1"/>
</dbReference>
<keyword evidence="3" id="KW-0653">Protein transport</keyword>
<evidence type="ECO:0000256" key="3">
    <source>
        <dbReference type="RuleBase" id="RU369002"/>
    </source>
</evidence>
<dbReference type="Proteomes" id="UP000283269">
    <property type="component" value="Unassembled WGS sequence"/>
</dbReference>
<protein>
    <recommendedName>
        <fullName evidence="2 3">Nuclear transport factor 2</fullName>
        <shortName evidence="3">NTF-2</shortName>
    </recommendedName>
</protein>
<dbReference type="FunFam" id="3.10.450.50:FF:000005">
    <property type="entry name" value="Nuclear transport factor 2"/>
    <property type="match status" value="1"/>
</dbReference>
<dbReference type="FunCoup" id="A0A409VN42">
    <property type="interactions" value="658"/>
</dbReference>
<sequence>MADISTIAKQFVDYYYKTFSEGRANLKALYRDNSMLTFEGIPIQGAVAIIEKLEALPFAKVQHKVTTLDAQPSSPAVSSLIVSVTGLLLVDDSENPLNFSQVFQLIPEGTTYYVFNDIFRLNYG</sequence>
<evidence type="ECO:0000256" key="2">
    <source>
        <dbReference type="ARBA" id="ARBA00026247"/>
    </source>
</evidence>
<evidence type="ECO:0000259" key="4">
    <source>
        <dbReference type="PROSITE" id="PS50177"/>
    </source>
</evidence>
<dbReference type="PANTHER" id="PTHR12612">
    <property type="entry name" value="NUCLEAR TRANSPORT FACTOR 2"/>
    <property type="match status" value="1"/>
</dbReference>
<dbReference type="OrthoDB" id="6507044at2759"/>
<organism evidence="5 6">
    <name type="scientific">Psilocybe cyanescens</name>
    <dbReference type="NCBI Taxonomy" id="93625"/>
    <lineage>
        <taxon>Eukaryota</taxon>
        <taxon>Fungi</taxon>
        <taxon>Dikarya</taxon>
        <taxon>Basidiomycota</taxon>
        <taxon>Agaricomycotina</taxon>
        <taxon>Agaricomycetes</taxon>
        <taxon>Agaricomycetidae</taxon>
        <taxon>Agaricales</taxon>
        <taxon>Agaricineae</taxon>
        <taxon>Strophariaceae</taxon>
        <taxon>Psilocybe</taxon>
    </lineage>
</organism>
<comment type="function">
    <text evidence="3">Has a role in nuclear-cytoplasmic transport of proteins and mRNAs.</text>
</comment>
<feature type="domain" description="NTF2" evidence="4">
    <location>
        <begin position="7"/>
        <end position="121"/>
    </location>
</feature>
<gene>
    <name evidence="5" type="ORF">CVT25_012685</name>
</gene>
<dbReference type="InterPro" id="IPR045875">
    <property type="entry name" value="NTF2"/>
</dbReference>
<dbReference type="GO" id="GO:0006606">
    <property type="term" value="P:protein import into nucleus"/>
    <property type="evidence" value="ECO:0007669"/>
    <property type="project" value="UniProtKB-ARBA"/>
</dbReference>
<dbReference type="EMBL" id="NHYD01003971">
    <property type="protein sequence ID" value="PPQ67657.1"/>
    <property type="molecule type" value="Genomic_DNA"/>
</dbReference>
<dbReference type="GO" id="GO:0005635">
    <property type="term" value="C:nuclear envelope"/>
    <property type="evidence" value="ECO:0007669"/>
    <property type="project" value="UniProtKB-ARBA"/>
</dbReference>
<dbReference type="InterPro" id="IPR002075">
    <property type="entry name" value="NTF2_dom"/>
</dbReference>
<name>A0A409VN42_PSICY</name>
<dbReference type="SUPFAM" id="SSF54427">
    <property type="entry name" value="NTF2-like"/>
    <property type="match status" value="1"/>
</dbReference>
<accession>A0A409VN42</accession>
<evidence type="ECO:0000313" key="6">
    <source>
        <dbReference type="Proteomes" id="UP000283269"/>
    </source>
</evidence>
<dbReference type="InterPro" id="IPR032710">
    <property type="entry name" value="NTF2-like_dom_sf"/>
</dbReference>
<evidence type="ECO:0000256" key="1">
    <source>
        <dbReference type="ARBA" id="ARBA00022490"/>
    </source>
</evidence>
<keyword evidence="6" id="KW-1185">Reference proteome</keyword>